<dbReference type="AlphaFoldDB" id="A0AAQ3T9L1"/>
<keyword evidence="3" id="KW-0472">Membrane</keyword>
<organism evidence="5 6">
    <name type="scientific">Paspalum notatum var. saurae</name>
    <dbReference type="NCBI Taxonomy" id="547442"/>
    <lineage>
        <taxon>Eukaryota</taxon>
        <taxon>Viridiplantae</taxon>
        <taxon>Streptophyta</taxon>
        <taxon>Embryophyta</taxon>
        <taxon>Tracheophyta</taxon>
        <taxon>Spermatophyta</taxon>
        <taxon>Magnoliopsida</taxon>
        <taxon>Liliopsida</taxon>
        <taxon>Poales</taxon>
        <taxon>Poaceae</taxon>
        <taxon>PACMAD clade</taxon>
        <taxon>Panicoideae</taxon>
        <taxon>Andropogonodae</taxon>
        <taxon>Paspaleae</taxon>
        <taxon>Paspalinae</taxon>
        <taxon>Paspalum</taxon>
    </lineage>
</organism>
<name>A0AAQ3T9L1_PASNO</name>
<reference evidence="5 6" key="1">
    <citation type="submission" date="2024-02" db="EMBL/GenBank/DDBJ databases">
        <title>High-quality chromosome-scale genome assembly of Pensacola bahiagrass (Paspalum notatum Flugge var. saurae).</title>
        <authorList>
            <person name="Vega J.M."/>
            <person name="Podio M."/>
            <person name="Orjuela J."/>
            <person name="Siena L.A."/>
            <person name="Pessino S.C."/>
            <person name="Combes M.C."/>
            <person name="Mariac C."/>
            <person name="Albertini E."/>
            <person name="Pupilli F."/>
            <person name="Ortiz J.P.A."/>
            <person name="Leblanc O."/>
        </authorList>
    </citation>
    <scope>NUCLEOTIDE SEQUENCE [LARGE SCALE GENOMIC DNA]</scope>
    <source>
        <strain evidence="5">R1</strain>
        <tissue evidence="5">Leaf</tissue>
    </source>
</reference>
<dbReference type="GO" id="GO:0050821">
    <property type="term" value="P:protein stabilization"/>
    <property type="evidence" value="ECO:0007669"/>
    <property type="project" value="TreeGrafter"/>
</dbReference>
<keyword evidence="1" id="KW-0863">Zinc-finger</keyword>
<feature type="region of interest" description="Disordered" evidence="2">
    <location>
        <begin position="26"/>
        <end position="51"/>
    </location>
</feature>
<keyword evidence="1" id="KW-0479">Metal-binding</keyword>
<dbReference type="InterPro" id="IPR024158">
    <property type="entry name" value="Mt_import_TIM15"/>
</dbReference>
<evidence type="ECO:0000313" key="6">
    <source>
        <dbReference type="Proteomes" id="UP001341281"/>
    </source>
</evidence>
<dbReference type="GO" id="GO:0008270">
    <property type="term" value="F:zinc ion binding"/>
    <property type="evidence" value="ECO:0007669"/>
    <property type="project" value="UniProtKB-KW"/>
</dbReference>
<keyword evidence="3" id="KW-0812">Transmembrane</keyword>
<dbReference type="GO" id="GO:0030150">
    <property type="term" value="P:protein import into mitochondrial matrix"/>
    <property type="evidence" value="ECO:0007669"/>
    <property type="project" value="TreeGrafter"/>
</dbReference>
<evidence type="ECO:0000256" key="3">
    <source>
        <dbReference type="SAM" id="Phobius"/>
    </source>
</evidence>
<protein>
    <recommendedName>
        <fullName evidence="4">DNL-type domain-containing protein</fullName>
    </recommendedName>
</protein>
<dbReference type="PANTHER" id="PTHR20922:SF19">
    <property type="entry name" value="F24J5.3"/>
    <property type="match status" value="1"/>
</dbReference>
<dbReference type="InterPro" id="IPR007853">
    <property type="entry name" value="Znf_DNL-typ"/>
</dbReference>
<feature type="transmembrane region" description="Helical" evidence="3">
    <location>
        <begin position="170"/>
        <end position="194"/>
    </location>
</feature>
<dbReference type="PROSITE" id="PS51501">
    <property type="entry name" value="ZF_DNL"/>
    <property type="match status" value="1"/>
</dbReference>
<keyword evidence="6" id="KW-1185">Reference proteome</keyword>
<dbReference type="Pfam" id="PF05180">
    <property type="entry name" value="zf-DNL"/>
    <property type="match status" value="1"/>
</dbReference>
<dbReference type="GO" id="GO:0006457">
    <property type="term" value="P:protein folding"/>
    <property type="evidence" value="ECO:0007669"/>
    <property type="project" value="TreeGrafter"/>
</dbReference>
<gene>
    <name evidence="5" type="ORF">U9M48_018525</name>
</gene>
<dbReference type="GO" id="GO:0005739">
    <property type="term" value="C:mitochondrion"/>
    <property type="evidence" value="ECO:0007669"/>
    <property type="project" value="TreeGrafter"/>
</dbReference>
<evidence type="ECO:0000313" key="5">
    <source>
        <dbReference type="EMBL" id="WVZ69794.1"/>
    </source>
</evidence>
<evidence type="ECO:0000256" key="2">
    <source>
        <dbReference type="SAM" id="MobiDB-lite"/>
    </source>
</evidence>
<dbReference type="PANTHER" id="PTHR20922">
    <property type="entry name" value="DNL-TYPE ZINC FINGER PROTEIN"/>
    <property type="match status" value="1"/>
</dbReference>
<dbReference type="GO" id="GO:0051087">
    <property type="term" value="F:protein-folding chaperone binding"/>
    <property type="evidence" value="ECO:0007669"/>
    <property type="project" value="TreeGrafter"/>
</dbReference>
<dbReference type="Proteomes" id="UP001341281">
    <property type="component" value="Chromosome 04"/>
</dbReference>
<accession>A0AAQ3T9L1</accession>
<proteinExistence type="predicted"/>
<dbReference type="EMBL" id="CP144748">
    <property type="protein sequence ID" value="WVZ69794.1"/>
    <property type="molecule type" value="Genomic_DNA"/>
</dbReference>
<keyword evidence="3" id="KW-1133">Transmembrane helix</keyword>
<feature type="domain" description="DNL-type" evidence="4">
    <location>
        <begin position="88"/>
        <end position="207"/>
    </location>
</feature>
<evidence type="ECO:0000259" key="4">
    <source>
        <dbReference type="PROSITE" id="PS51501"/>
    </source>
</evidence>
<feature type="compositionally biased region" description="Low complexity" evidence="2">
    <location>
        <begin position="26"/>
        <end position="46"/>
    </location>
</feature>
<sequence>MATTAAPCSCSPAAALLPFAASQRSLSSIRSPPPSRVSLSASSKPRTPAPRFRVSYRPRGLVVSACSSGEVSSDAVPSPTEATIDIKLPRRSLLVQFTCNACGERTKRLINRVAYERGTVFLQCAGCQVYHKFVDNLGLVVEYDLREENKLQEENAILVTRGIFFRRRPLFLVPSGHMLHSFSFGILGAILLVLEELDKALKCDIGVVAPHEHFCDVRRSHLHLLDQLLYLRVRGVVADGMVVGGEDSEGLWAAVPHVDVHVHPAGAEERRVEPLLVVGCEDDDPLLPTCRPEAVDEVEQPRQGDLGIIGFVGTILSFLCPLLQIYGAVDVLDDEDGSVGHPDEQPPKRGVPVHLSELEIVDVELEVVGHGRDEAGLAGPGRPIQQVPSLPRLADPLVVVLPPDEPLEVVHDGLLRPVVHGQRGEGGRVVEFDGEPGLALVHVDLERPVLLLDLLGDGEDVREVGRDGLLLVPPVEGHLEGADLESVAGAARAARAASAAASAAAARAEVVAADEAPPELGAVVDVGHLLAVLHAEHEALALGDAADAEALLHAGVDPGGQVRARRVVELVAGPTLRLLDHHRVVRRHARPQVAQTRGEQVPHLVGNQLVHHAAQQHRRRRQGRRRRHRLLVRLDGLVVGRHDDGGQRGIDGWMDG</sequence>
<keyword evidence="1" id="KW-0862">Zinc</keyword>
<evidence type="ECO:0000256" key="1">
    <source>
        <dbReference type="PROSITE-ProRule" id="PRU00834"/>
    </source>
</evidence>